<keyword evidence="2" id="KW-1185">Reference proteome</keyword>
<comment type="caution">
    <text evidence="1">The sequence shown here is derived from an EMBL/GenBank/DDBJ whole genome shotgun (WGS) entry which is preliminary data.</text>
</comment>
<evidence type="ECO:0000313" key="2">
    <source>
        <dbReference type="Proteomes" id="UP000660675"/>
    </source>
</evidence>
<evidence type="ECO:0000313" key="1">
    <source>
        <dbReference type="EMBL" id="GGV97300.1"/>
    </source>
</evidence>
<name>A0ABQ2W9M1_9ACTN</name>
<dbReference type="EMBL" id="BMTF01000048">
    <property type="protein sequence ID" value="GGV97300.1"/>
    <property type="molecule type" value="Genomic_DNA"/>
</dbReference>
<accession>A0ABQ2W9M1</accession>
<gene>
    <name evidence="1" type="ORF">GCM10015535_68450</name>
</gene>
<protein>
    <submittedName>
        <fullName evidence="1">Uncharacterized protein</fullName>
    </submittedName>
</protein>
<organism evidence="1 2">
    <name type="scientific">Streptomyces gelaticus</name>
    <dbReference type="NCBI Taxonomy" id="285446"/>
    <lineage>
        <taxon>Bacteria</taxon>
        <taxon>Bacillati</taxon>
        <taxon>Actinomycetota</taxon>
        <taxon>Actinomycetes</taxon>
        <taxon>Kitasatosporales</taxon>
        <taxon>Streptomycetaceae</taxon>
        <taxon>Streptomyces</taxon>
    </lineage>
</organism>
<reference evidence="2" key="1">
    <citation type="journal article" date="2019" name="Int. J. Syst. Evol. Microbiol.">
        <title>The Global Catalogue of Microorganisms (GCM) 10K type strain sequencing project: providing services to taxonomists for standard genome sequencing and annotation.</title>
        <authorList>
            <consortium name="The Broad Institute Genomics Platform"/>
            <consortium name="The Broad Institute Genome Sequencing Center for Infectious Disease"/>
            <person name="Wu L."/>
            <person name="Ma J."/>
        </authorList>
    </citation>
    <scope>NUCLEOTIDE SEQUENCE [LARGE SCALE GENOMIC DNA]</scope>
    <source>
        <strain evidence="2">JCM 4376</strain>
    </source>
</reference>
<sequence length="148" mass="15781">MVAAADDGLRVRDHFADDFHSLLWDRPDVRKRWILRARNENSVREVADALAWDVAVSLDRILPTDTLGPSIQGAVLNDFADAIDLNAKTGAHADDKRHLYLLSPVAACGQPRAGALVGEIGQDRDALALADPVGTGRGEVVGAAGQHG</sequence>
<dbReference type="Proteomes" id="UP000660675">
    <property type="component" value="Unassembled WGS sequence"/>
</dbReference>
<proteinExistence type="predicted"/>